<name>A0A2P8HTP6_CHINA</name>
<protein>
    <submittedName>
        <fullName evidence="1">Uncharacterized protein</fullName>
    </submittedName>
</protein>
<dbReference type="EMBL" id="PYAW01000001">
    <property type="protein sequence ID" value="PSL49596.1"/>
    <property type="molecule type" value="Genomic_DNA"/>
</dbReference>
<dbReference type="Proteomes" id="UP000240971">
    <property type="component" value="Unassembled WGS sequence"/>
</dbReference>
<reference evidence="1 2" key="1">
    <citation type="submission" date="2018-03" db="EMBL/GenBank/DDBJ databases">
        <title>Genomic Encyclopedia of Archaeal and Bacterial Type Strains, Phase II (KMG-II): from individual species to whole genera.</title>
        <authorList>
            <person name="Goeker M."/>
        </authorList>
    </citation>
    <scope>NUCLEOTIDE SEQUENCE [LARGE SCALE GENOMIC DNA]</scope>
    <source>
        <strain evidence="1 2">DSM 24859</strain>
    </source>
</reference>
<accession>A0A2P8HTP6</accession>
<comment type="caution">
    <text evidence="1">The sequence shown here is derived from an EMBL/GenBank/DDBJ whole genome shotgun (WGS) entry which is preliminary data.</text>
</comment>
<gene>
    <name evidence="1" type="ORF">CLV51_101930</name>
</gene>
<dbReference type="AlphaFoldDB" id="A0A2P8HTP6"/>
<evidence type="ECO:0000313" key="2">
    <source>
        <dbReference type="Proteomes" id="UP000240971"/>
    </source>
</evidence>
<proteinExistence type="predicted"/>
<organism evidence="1 2">
    <name type="scientific">Chitinophaga niastensis</name>
    <dbReference type="NCBI Taxonomy" id="536980"/>
    <lineage>
        <taxon>Bacteria</taxon>
        <taxon>Pseudomonadati</taxon>
        <taxon>Bacteroidota</taxon>
        <taxon>Chitinophagia</taxon>
        <taxon>Chitinophagales</taxon>
        <taxon>Chitinophagaceae</taxon>
        <taxon>Chitinophaga</taxon>
    </lineage>
</organism>
<sequence length="30" mass="3682">MRNVFPYMQANHTRLVNRKTYSDESYPYEA</sequence>
<keyword evidence="2" id="KW-1185">Reference proteome</keyword>
<evidence type="ECO:0000313" key="1">
    <source>
        <dbReference type="EMBL" id="PSL49596.1"/>
    </source>
</evidence>